<evidence type="ECO:0000256" key="2">
    <source>
        <dbReference type="SAM" id="MobiDB-lite"/>
    </source>
</evidence>
<dbReference type="InterPro" id="IPR029063">
    <property type="entry name" value="SAM-dependent_MTases_sf"/>
</dbReference>
<evidence type="ECO:0000256" key="1">
    <source>
        <dbReference type="PROSITE-ProRule" id="PRU00489"/>
    </source>
</evidence>
<dbReference type="AlphaFoldDB" id="A0A370TD79"/>
<dbReference type="STRING" id="2656787.A0A370TD79"/>
<sequence>MTSCILYQREDEGTYVTLLDIPRSIELAQAEPGPGLKIISSKPLQHPYPSVEPKSASAKAKLGEVPIEELLLQRQVEIALESIKEIHAGEWCLPRATEEPGVLAPEKKRKREASKSPADEPEKLKDVPKTPIVEVIPVRFGGSQENQAFVFQNTKNEPAYIRVTPGEPPARVPPQSTALCGDITTTVSTFNMSAPVFELIIMDPPWPNRSARRKNSYSISYSTAEIRALLSSIPICDHLAKEGFVAVWVTNKPAFRDMLLEEGGLFDEWGIELVEEWVWVKVTASGETICELDSVWRKPYEILLVGRRKQAEKGVKREIKKMVVVGVPDLHSRKPNLKILFERLVGRDTYDGLEIFARNLTAGWWSWGNEVLKFQAEEYWTNQFTD</sequence>
<dbReference type="RefSeq" id="XP_031866151.1">
    <property type="nucleotide sequence ID" value="XM_032017508.1"/>
</dbReference>
<evidence type="ECO:0000313" key="3">
    <source>
        <dbReference type="EMBL" id="RDL32429.1"/>
    </source>
</evidence>
<organism evidence="3 4">
    <name type="scientific">Venustampulla echinocandica</name>
    <dbReference type="NCBI Taxonomy" id="2656787"/>
    <lineage>
        <taxon>Eukaryota</taxon>
        <taxon>Fungi</taxon>
        <taxon>Dikarya</taxon>
        <taxon>Ascomycota</taxon>
        <taxon>Pezizomycotina</taxon>
        <taxon>Leotiomycetes</taxon>
        <taxon>Helotiales</taxon>
        <taxon>Pleuroascaceae</taxon>
        <taxon>Venustampulla</taxon>
    </lineage>
</organism>
<feature type="compositionally biased region" description="Basic and acidic residues" evidence="2">
    <location>
        <begin position="113"/>
        <end position="125"/>
    </location>
</feature>
<dbReference type="SUPFAM" id="SSF53335">
    <property type="entry name" value="S-adenosyl-L-methionine-dependent methyltransferases"/>
    <property type="match status" value="1"/>
</dbReference>
<dbReference type="InterPro" id="IPR007757">
    <property type="entry name" value="MT-A70-like"/>
</dbReference>
<dbReference type="GO" id="GO:0008168">
    <property type="term" value="F:methyltransferase activity"/>
    <property type="evidence" value="ECO:0007669"/>
    <property type="project" value="TreeGrafter"/>
</dbReference>
<dbReference type="PANTHER" id="PTHR12829:SF4">
    <property type="entry name" value="N(6)-ADENINE-SPECIFIC METHYLTRANSFERASE METTL4"/>
    <property type="match status" value="1"/>
</dbReference>
<dbReference type="Pfam" id="PF05063">
    <property type="entry name" value="MT-A70"/>
    <property type="match status" value="1"/>
</dbReference>
<dbReference type="GeneID" id="43601734"/>
<comment type="caution">
    <text evidence="3">The sequence shown here is derived from an EMBL/GenBank/DDBJ whole genome shotgun (WGS) entry which is preliminary data.</text>
</comment>
<keyword evidence="4" id="KW-1185">Reference proteome</keyword>
<dbReference type="GO" id="GO:0005634">
    <property type="term" value="C:nucleus"/>
    <property type="evidence" value="ECO:0007669"/>
    <property type="project" value="TreeGrafter"/>
</dbReference>
<evidence type="ECO:0008006" key="5">
    <source>
        <dbReference type="Google" id="ProtNLM"/>
    </source>
</evidence>
<evidence type="ECO:0000313" key="4">
    <source>
        <dbReference type="Proteomes" id="UP000254866"/>
    </source>
</evidence>
<dbReference type="OrthoDB" id="61116at2759"/>
<dbReference type="Proteomes" id="UP000254866">
    <property type="component" value="Unassembled WGS sequence"/>
</dbReference>
<name>A0A370TD79_9HELO</name>
<accession>A0A370TD79</accession>
<proteinExistence type="inferred from homology"/>
<dbReference type="PANTHER" id="PTHR12829">
    <property type="entry name" value="N6-ADENOSINE-METHYLTRANSFERASE"/>
    <property type="match status" value="1"/>
</dbReference>
<protein>
    <recommendedName>
        <fullName evidence="5">MT-A70-domain-containing protein</fullName>
    </recommendedName>
</protein>
<feature type="region of interest" description="Disordered" evidence="2">
    <location>
        <begin position="101"/>
        <end position="125"/>
    </location>
</feature>
<gene>
    <name evidence="3" type="ORF">BP5553_08885</name>
</gene>
<dbReference type="PROSITE" id="PS51143">
    <property type="entry name" value="MT_A70"/>
    <property type="match status" value="1"/>
</dbReference>
<comment type="similarity">
    <text evidence="1">Belongs to the MT-A70-like family.</text>
</comment>
<dbReference type="EMBL" id="NPIC01000010">
    <property type="protein sequence ID" value="RDL32429.1"/>
    <property type="molecule type" value="Genomic_DNA"/>
</dbReference>
<reference evidence="3 4" key="1">
    <citation type="journal article" date="2018" name="IMA Fungus">
        <title>IMA Genome-F 9: Draft genome sequence of Annulohypoxylon stygium, Aspergillus mulundensis, Berkeleyomyces basicola (syn. Thielaviopsis basicola), Ceratocystis smalleyi, two Cercospora beticola strains, Coleophoma cylindrospora, Fusarium fracticaudum, Phialophora cf. hyalina, and Morchella septimelata.</title>
        <authorList>
            <person name="Wingfield B.D."/>
            <person name="Bills G.F."/>
            <person name="Dong Y."/>
            <person name="Huang W."/>
            <person name="Nel W.J."/>
            <person name="Swalarsk-Parry B.S."/>
            <person name="Vaghefi N."/>
            <person name="Wilken P.M."/>
            <person name="An Z."/>
            <person name="de Beer Z.W."/>
            <person name="De Vos L."/>
            <person name="Chen L."/>
            <person name="Duong T.A."/>
            <person name="Gao Y."/>
            <person name="Hammerbacher A."/>
            <person name="Kikkert J.R."/>
            <person name="Li Y."/>
            <person name="Li H."/>
            <person name="Li K."/>
            <person name="Li Q."/>
            <person name="Liu X."/>
            <person name="Ma X."/>
            <person name="Naidoo K."/>
            <person name="Pethybridge S.J."/>
            <person name="Sun J."/>
            <person name="Steenkamp E.T."/>
            <person name="van der Nest M.A."/>
            <person name="van Wyk S."/>
            <person name="Wingfield M.J."/>
            <person name="Xiong C."/>
            <person name="Yue Q."/>
            <person name="Zhang X."/>
        </authorList>
    </citation>
    <scope>NUCLEOTIDE SEQUENCE [LARGE SCALE GENOMIC DNA]</scope>
    <source>
        <strain evidence="3 4">BP 5553</strain>
    </source>
</reference>